<keyword evidence="6" id="KW-0804">Transcription</keyword>
<organism evidence="12 13">
    <name type="scientific">Muricomes intestini</name>
    <dbReference type="NCBI Taxonomy" id="1796634"/>
    <lineage>
        <taxon>Bacteria</taxon>
        <taxon>Bacillati</taxon>
        <taxon>Bacillota</taxon>
        <taxon>Clostridia</taxon>
        <taxon>Lachnospirales</taxon>
        <taxon>Lachnospiraceae</taxon>
        <taxon>Muricomes</taxon>
    </lineage>
</organism>
<dbReference type="CDD" id="cd00383">
    <property type="entry name" value="trans_reg_C"/>
    <property type="match status" value="1"/>
</dbReference>
<dbReference type="PANTHER" id="PTHR48111">
    <property type="entry name" value="REGULATOR OF RPOS"/>
    <property type="match status" value="1"/>
</dbReference>
<feature type="domain" description="Response regulatory" evidence="10">
    <location>
        <begin position="2"/>
        <end position="116"/>
    </location>
</feature>
<dbReference type="Pfam" id="PF00072">
    <property type="entry name" value="Response_reg"/>
    <property type="match status" value="1"/>
</dbReference>
<dbReference type="GO" id="GO:0000976">
    <property type="term" value="F:transcription cis-regulatory region binding"/>
    <property type="evidence" value="ECO:0007669"/>
    <property type="project" value="TreeGrafter"/>
</dbReference>
<dbReference type="InterPro" id="IPR001867">
    <property type="entry name" value="OmpR/PhoB-type_DNA-bd"/>
</dbReference>
<evidence type="ECO:0000256" key="8">
    <source>
        <dbReference type="PROSITE-ProRule" id="PRU00169"/>
    </source>
</evidence>
<dbReference type="Gene3D" id="6.10.250.690">
    <property type="match status" value="1"/>
</dbReference>
<dbReference type="GO" id="GO:0032993">
    <property type="term" value="C:protein-DNA complex"/>
    <property type="evidence" value="ECO:0007669"/>
    <property type="project" value="TreeGrafter"/>
</dbReference>
<keyword evidence="2 8" id="KW-0597">Phosphoprotein</keyword>
<dbReference type="InterPro" id="IPR036388">
    <property type="entry name" value="WH-like_DNA-bd_sf"/>
</dbReference>
<evidence type="ECO:0000313" key="13">
    <source>
        <dbReference type="Proteomes" id="UP000295726"/>
    </source>
</evidence>
<evidence type="ECO:0000256" key="5">
    <source>
        <dbReference type="ARBA" id="ARBA00023125"/>
    </source>
</evidence>
<dbReference type="Proteomes" id="UP000295726">
    <property type="component" value="Unassembled WGS sequence"/>
</dbReference>
<evidence type="ECO:0000256" key="3">
    <source>
        <dbReference type="ARBA" id="ARBA00023012"/>
    </source>
</evidence>
<dbReference type="Gene3D" id="3.40.50.2300">
    <property type="match status" value="1"/>
</dbReference>
<comment type="function">
    <text evidence="7">May play the central regulatory role in sporulation. It may be an element of the effector pathway responsible for the activation of sporulation genes in response to nutritional stress. Spo0A may act in concert with spo0H (a sigma factor) to control the expression of some genes that are critical to the sporulation process.</text>
</comment>
<evidence type="ECO:0000256" key="2">
    <source>
        <dbReference type="ARBA" id="ARBA00022553"/>
    </source>
</evidence>
<keyword evidence="5 9" id="KW-0238">DNA-binding</keyword>
<dbReference type="RefSeq" id="WP_132381981.1">
    <property type="nucleotide sequence ID" value="NZ_DAITGU010000100.1"/>
</dbReference>
<evidence type="ECO:0000256" key="1">
    <source>
        <dbReference type="ARBA" id="ARBA00018672"/>
    </source>
</evidence>
<feature type="domain" description="OmpR/PhoB-type" evidence="11">
    <location>
        <begin position="124"/>
        <end position="222"/>
    </location>
</feature>
<keyword evidence="13" id="KW-1185">Reference proteome</keyword>
<dbReference type="SUPFAM" id="SSF52172">
    <property type="entry name" value="CheY-like"/>
    <property type="match status" value="1"/>
</dbReference>
<proteinExistence type="predicted"/>
<gene>
    <name evidence="12" type="ORF">EDD59_1164</name>
</gene>
<dbReference type="SMART" id="SM00448">
    <property type="entry name" value="REC"/>
    <property type="match status" value="1"/>
</dbReference>
<name>A0A4R3K471_9FIRM</name>
<feature type="DNA-binding region" description="OmpR/PhoB-type" evidence="9">
    <location>
        <begin position="124"/>
        <end position="222"/>
    </location>
</feature>
<dbReference type="InterPro" id="IPR039420">
    <property type="entry name" value="WalR-like"/>
</dbReference>
<dbReference type="GO" id="GO:0005829">
    <property type="term" value="C:cytosol"/>
    <property type="evidence" value="ECO:0007669"/>
    <property type="project" value="TreeGrafter"/>
</dbReference>
<dbReference type="GO" id="GO:0006355">
    <property type="term" value="P:regulation of DNA-templated transcription"/>
    <property type="evidence" value="ECO:0007669"/>
    <property type="project" value="InterPro"/>
</dbReference>
<evidence type="ECO:0000256" key="7">
    <source>
        <dbReference type="ARBA" id="ARBA00024867"/>
    </source>
</evidence>
<evidence type="ECO:0000259" key="11">
    <source>
        <dbReference type="PROSITE" id="PS51755"/>
    </source>
</evidence>
<evidence type="ECO:0000256" key="6">
    <source>
        <dbReference type="ARBA" id="ARBA00023163"/>
    </source>
</evidence>
<dbReference type="PROSITE" id="PS51755">
    <property type="entry name" value="OMPR_PHOB"/>
    <property type="match status" value="1"/>
</dbReference>
<dbReference type="AlphaFoldDB" id="A0A4R3K471"/>
<dbReference type="InterPro" id="IPR001789">
    <property type="entry name" value="Sig_transdc_resp-reg_receiver"/>
</dbReference>
<dbReference type="EMBL" id="SLZZ01000016">
    <property type="protein sequence ID" value="TCS77523.1"/>
    <property type="molecule type" value="Genomic_DNA"/>
</dbReference>
<evidence type="ECO:0000256" key="4">
    <source>
        <dbReference type="ARBA" id="ARBA00023015"/>
    </source>
</evidence>
<dbReference type="PANTHER" id="PTHR48111:SF1">
    <property type="entry name" value="TWO-COMPONENT RESPONSE REGULATOR ORR33"/>
    <property type="match status" value="1"/>
</dbReference>
<evidence type="ECO:0000313" key="12">
    <source>
        <dbReference type="EMBL" id="TCS77523.1"/>
    </source>
</evidence>
<dbReference type="OrthoDB" id="9790442at2"/>
<dbReference type="InterPro" id="IPR016032">
    <property type="entry name" value="Sig_transdc_resp-reg_C-effctor"/>
</dbReference>
<keyword evidence="3" id="KW-0902">Two-component regulatory system</keyword>
<dbReference type="SMART" id="SM00862">
    <property type="entry name" value="Trans_reg_C"/>
    <property type="match status" value="1"/>
</dbReference>
<dbReference type="InterPro" id="IPR011006">
    <property type="entry name" value="CheY-like_superfamily"/>
</dbReference>
<feature type="modified residue" description="4-aspartylphosphate" evidence="8">
    <location>
        <position position="51"/>
    </location>
</feature>
<protein>
    <recommendedName>
        <fullName evidence="1">Stage 0 sporulation protein A homolog</fullName>
    </recommendedName>
</protein>
<accession>A0A4R3K471</accession>
<dbReference type="SUPFAM" id="SSF46894">
    <property type="entry name" value="C-terminal effector domain of the bipartite response regulators"/>
    <property type="match status" value="1"/>
</dbReference>
<dbReference type="Gene3D" id="1.10.10.10">
    <property type="entry name" value="Winged helix-like DNA-binding domain superfamily/Winged helix DNA-binding domain"/>
    <property type="match status" value="1"/>
</dbReference>
<evidence type="ECO:0000256" key="9">
    <source>
        <dbReference type="PROSITE-ProRule" id="PRU01091"/>
    </source>
</evidence>
<sequence>MNVLIVEDEVRLADALREIMLESKYLCDVVYTGTDGLDYAVNGNYDVVILDVMLPQMNGFSVVQEMRKQGIQTPVLLLTAKDDVSDKIDGLDHGADDYMTKPFEPGELLARIRALSRRTGDVILEELQFGDLLLVLSTNDLWCKGRSIHLSFKEFEILKILMINSNILISKDSLIENVWGNNSDAEDNNVEAYISFLRKKFYYLGSQVGIIAVRKVGYRLEEKTND</sequence>
<comment type="caution">
    <text evidence="12">The sequence shown here is derived from an EMBL/GenBank/DDBJ whole genome shotgun (WGS) entry which is preliminary data.</text>
</comment>
<dbReference type="PROSITE" id="PS50110">
    <property type="entry name" value="RESPONSE_REGULATORY"/>
    <property type="match status" value="1"/>
</dbReference>
<dbReference type="Pfam" id="PF00486">
    <property type="entry name" value="Trans_reg_C"/>
    <property type="match status" value="1"/>
</dbReference>
<evidence type="ECO:0000259" key="10">
    <source>
        <dbReference type="PROSITE" id="PS50110"/>
    </source>
</evidence>
<dbReference type="GO" id="GO:0000156">
    <property type="term" value="F:phosphorelay response regulator activity"/>
    <property type="evidence" value="ECO:0007669"/>
    <property type="project" value="TreeGrafter"/>
</dbReference>
<keyword evidence="4" id="KW-0805">Transcription regulation</keyword>
<reference evidence="12 13" key="1">
    <citation type="submission" date="2019-03" db="EMBL/GenBank/DDBJ databases">
        <title>Genomic Encyclopedia of Type Strains, Phase IV (KMG-IV): sequencing the most valuable type-strain genomes for metagenomic binning, comparative biology and taxonomic classification.</title>
        <authorList>
            <person name="Goeker M."/>
        </authorList>
    </citation>
    <scope>NUCLEOTIDE SEQUENCE [LARGE SCALE GENOMIC DNA]</scope>
    <source>
        <strain evidence="12 13">DSM 29489</strain>
    </source>
</reference>